<sequence>MKKYSAVIFTAILGVICTTTASAKLESADQGIYIVTDKDNNVLVGYRFTSMGKYWTTDILQNNQWNNVVCTQNKPCRLTTSSKATMKRFFAKHPDVINVIDKKFSGLSLSCADVKEFAFCKLSEPKNTTYLLVNKDSAVTVLNKYQPQTQQSVPAPVQQKKDEGK</sequence>
<accession>A0A379B2I8</accession>
<keyword evidence="1" id="KW-0732">Signal</keyword>
<evidence type="ECO:0000313" key="3">
    <source>
        <dbReference type="Proteomes" id="UP000254280"/>
    </source>
</evidence>
<dbReference type="EMBL" id="UGSS01000002">
    <property type="protein sequence ID" value="SUB32834.1"/>
    <property type="molecule type" value="Genomic_DNA"/>
</dbReference>
<keyword evidence="3" id="KW-1185">Reference proteome</keyword>
<feature type="signal peptide" evidence="1">
    <location>
        <begin position="1"/>
        <end position="23"/>
    </location>
</feature>
<dbReference type="AlphaFoldDB" id="A0A379B2I8"/>
<organism evidence="2 3">
    <name type="scientific">[Pasteurella] mairii</name>
    <dbReference type="NCBI Taxonomy" id="757"/>
    <lineage>
        <taxon>Bacteria</taxon>
        <taxon>Pseudomonadati</taxon>
        <taxon>Pseudomonadota</taxon>
        <taxon>Gammaproteobacteria</taxon>
        <taxon>Pasteurellales</taxon>
        <taxon>Pasteurellaceae</taxon>
    </lineage>
</organism>
<feature type="chain" id="PRO_5016986882" evidence="1">
    <location>
        <begin position="24"/>
        <end position="165"/>
    </location>
</feature>
<name>A0A379B2I8_9PAST</name>
<evidence type="ECO:0000313" key="2">
    <source>
        <dbReference type="EMBL" id="SUB32834.1"/>
    </source>
</evidence>
<protein>
    <submittedName>
        <fullName evidence="2">Uncharacterized protein</fullName>
    </submittedName>
</protein>
<dbReference type="Proteomes" id="UP000254280">
    <property type="component" value="Unassembled WGS sequence"/>
</dbReference>
<proteinExistence type="predicted"/>
<gene>
    <name evidence="2" type="ORF">NCTC10699_00423</name>
</gene>
<dbReference type="OrthoDB" id="5678265at2"/>
<evidence type="ECO:0000256" key="1">
    <source>
        <dbReference type="SAM" id="SignalP"/>
    </source>
</evidence>
<reference evidence="2 3" key="1">
    <citation type="submission" date="2018-06" db="EMBL/GenBank/DDBJ databases">
        <authorList>
            <consortium name="Pathogen Informatics"/>
            <person name="Doyle S."/>
        </authorList>
    </citation>
    <scope>NUCLEOTIDE SEQUENCE [LARGE SCALE GENOMIC DNA]</scope>
    <source>
        <strain evidence="2 3">NCTC10699</strain>
    </source>
</reference>